<sequence>MGIIAWIILGALAGWIASIIMDKNESMGAMANIITGIIGAFIGGIVFSFLGGQKVTGLNLHSLFVSVIGACILIWLIRVIKKK</sequence>
<evidence type="ECO:0000313" key="8">
    <source>
        <dbReference type="Proteomes" id="UP000224507"/>
    </source>
</evidence>
<dbReference type="InterPro" id="IPR007341">
    <property type="entry name" value="Transgly_assoc"/>
</dbReference>
<dbReference type="PANTHER" id="PTHR33884:SF3">
    <property type="entry name" value="UPF0410 PROTEIN YMGE"/>
    <property type="match status" value="1"/>
</dbReference>
<dbReference type="Proteomes" id="UP000224507">
    <property type="component" value="Unassembled WGS sequence"/>
</dbReference>
<keyword evidence="6" id="KW-0472">Membrane</keyword>
<dbReference type="Pfam" id="PF04226">
    <property type="entry name" value="Transgly_assoc"/>
    <property type="match status" value="1"/>
</dbReference>
<comment type="caution">
    <text evidence="7">The sequence shown here is derived from an EMBL/GenBank/DDBJ whole genome shotgun (WGS) entry which is preliminary data.</text>
</comment>
<evidence type="ECO:0000256" key="6">
    <source>
        <dbReference type="ARBA" id="ARBA00023136"/>
    </source>
</evidence>
<dbReference type="RefSeq" id="WP_098996982.1">
    <property type="nucleotide sequence ID" value="NZ_CP071096.1"/>
</dbReference>
<dbReference type="PANTHER" id="PTHR33884">
    <property type="entry name" value="UPF0410 PROTEIN YMGE"/>
    <property type="match status" value="1"/>
</dbReference>
<keyword evidence="5" id="KW-1133">Transmembrane helix</keyword>
<dbReference type="EMBL" id="NIRO01000001">
    <property type="protein sequence ID" value="PHI17764.1"/>
    <property type="molecule type" value="Genomic_DNA"/>
</dbReference>
<reference evidence="7 8" key="1">
    <citation type="submission" date="2017-06" db="EMBL/GenBank/DDBJ databases">
        <title>Draft genome sequence of Fusobacterium nucleatum subsp. polymorphum KCOM 1274 (=ChDC F309).</title>
        <authorList>
            <person name="Kook J.-K."/>
            <person name="Park S.-N."/>
            <person name="Lim Y.K."/>
            <person name="Roh H."/>
        </authorList>
    </citation>
    <scope>NUCLEOTIDE SEQUENCE [LARGE SCALE GENOMIC DNA]</scope>
    <source>
        <strain evidence="8">KCOM 1274 (ChDC F309)</strain>
    </source>
</reference>
<evidence type="ECO:0000256" key="4">
    <source>
        <dbReference type="ARBA" id="ARBA00022692"/>
    </source>
</evidence>
<gene>
    <name evidence="7" type="ORF">CBG56_02055</name>
</gene>
<keyword evidence="4" id="KW-0812">Transmembrane</keyword>
<dbReference type="GO" id="GO:0005886">
    <property type="term" value="C:plasma membrane"/>
    <property type="evidence" value="ECO:0007669"/>
    <property type="project" value="UniProtKB-SubCell"/>
</dbReference>
<evidence type="ECO:0000256" key="2">
    <source>
        <dbReference type="ARBA" id="ARBA00011006"/>
    </source>
</evidence>
<evidence type="ECO:0000256" key="3">
    <source>
        <dbReference type="ARBA" id="ARBA00022475"/>
    </source>
</evidence>
<keyword evidence="3" id="KW-1003">Cell membrane</keyword>
<comment type="similarity">
    <text evidence="2">Belongs to the UPF0410 family.</text>
</comment>
<comment type="subcellular location">
    <subcellularLocation>
        <location evidence="1">Cell membrane</location>
        <topology evidence="1">Multi-pass membrane protein</topology>
    </subcellularLocation>
</comment>
<organism evidence="7 8">
    <name type="scientific">Fusobacterium nucleatum subsp. polymorphum</name>
    <name type="common">Fusobacterium polymorphum</name>
    <dbReference type="NCBI Taxonomy" id="76857"/>
    <lineage>
        <taxon>Bacteria</taxon>
        <taxon>Fusobacteriati</taxon>
        <taxon>Fusobacteriota</taxon>
        <taxon>Fusobacteriia</taxon>
        <taxon>Fusobacteriales</taxon>
        <taxon>Fusobacteriaceae</taxon>
        <taxon>Fusobacterium</taxon>
    </lineage>
</organism>
<proteinExistence type="inferred from homology"/>
<protein>
    <submittedName>
        <fullName evidence="7">GlsB/YeaQ/YmgE family stress response membrane protein</fullName>
    </submittedName>
</protein>
<evidence type="ECO:0000313" key="7">
    <source>
        <dbReference type="EMBL" id="PHI17764.1"/>
    </source>
</evidence>
<name>A0A2C6CN28_FUSNP</name>
<evidence type="ECO:0000256" key="5">
    <source>
        <dbReference type="ARBA" id="ARBA00022989"/>
    </source>
</evidence>
<evidence type="ECO:0000256" key="1">
    <source>
        <dbReference type="ARBA" id="ARBA00004651"/>
    </source>
</evidence>
<dbReference type="AlphaFoldDB" id="A0A2C6CN28"/>
<accession>A0A2C6CN28</accession>